<evidence type="ECO:0000313" key="3">
    <source>
        <dbReference type="Proteomes" id="UP001431199"/>
    </source>
</evidence>
<sequence length="400" mass="46203">MIKFELKKIFNIKIVLVIFVLTALFYNMFLSTNYFATSNMGAEDKLCTILMKEYGTKLPVSKRNKLEEIKQEYIEKVDKYIAGDEVLKNAGITNYKDYKSMRSEEGLDDKVKEKLNDISFGSYAEETFLIQEVDYWQEWETGLQFAGLSRENAESNITENVRRHTGEVNKLNPKFLERMEKLYTRDYTSLLSEDAAECVKSDLPLIGLLMLICSALLIIPYQIRERIRNVNTLFYTTKHGRNLVNTRITATVITTVLVGIAHIIIFYVYLIIRGVGKYLDCPIYCTARVNSWYDLNFGTYICLNLLLYIFAIMSLIMLYFLISKISLNYVVGFASAIPFTVIIAIIFNKIMYGYLIIENKMKITYDVYRPILICISFTIIGLIIAVALAKYEKKKDVVIC</sequence>
<evidence type="ECO:0000256" key="1">
    <source>
        <dbReference type="SAM" id="Phobius"/>
    </source>
</evidence>
<feature type="transmembrane region" description="Helical" evidence="1">
    <location>
        <begin position="297"/>
        <end position="322"/>
    </location>
</feature>
<dbReference type="Proteomes" id="UP001431199">
    <property type="component" value="Unassembled WGS sequence"/>
</dbReference>
<accession>A0ABT2M199</accession>
<feature type="transmembrane region" description="Helical" evidence="1">
    <location>
        <begin position="203"/>
        <end position="223"/>
    </location>
</feature>
<gene>
    <name evidence="2" type="ORF">N5B56_04935</name>
</gene>
<keyword evidence="1" id="KW-1133">Transmembrane helix</keyword>
<dbReference type="RefSeq" id="WP_118565191.1">
    <property type="nucleotide sequence ID" value="NZ_JAODBU010000004.1"/>
</dbReference>
<dbReference type="EMBL" id="JAODBU010000004">
    <property type="protein sequence ID" value="MCT7398432.1"/>
    <property type="molecule type" value="Genomic_DNA"/>
</dbReference>
<keyword evidence="3" id="KW-1185">Reference proteome</keyword>
<feature type="transmembrane region" description="Helical" evidence="1">
    <location>
        <begin position="12"/>
        <end position="30"/>
    </location>
</feature>
<feature type="transmembrane region" description="Helical" evidence="1">
    <location>
        <begin position="329"/>
        <end position="347"/>
    </location>
</feature>
<reference evidence="2" key="1">
    <citation type="submission" date="2022-09" db="EMBL/GenBank/DDBJ databases">
        <title>Eubacterium sp. LFL-14 isolated from human feces.</title>
        <authorList>
            <person name="Liu F."/>
        </authorList>
    </citation>
    <scope>NUCLEOTIDE SEQUENCE</scope>
    <source>
        <strain evidence="2">LFL-14</strain>
    </source>
</reference>
<organism evidence="2 3">
    <name type="scientific">Eubacterium album</name>
    <dbReference type="NCBI Taxonomy" id="2978477"/>
    <lineage>
        <taxon>Bacteria</taxon>
        <taxon>Bacillati</taxon>
        <taxon>Bacillota</taxon>
        <taxon>Clostridia</taxon>
        <taxon>Eubacteriales</taxon>
        <taxon>Eubacteriaceae</taxon>
        <taxon>Eubacterium</taxon>
    </lineage>
</organism>
<keyword evidence="1" id="KW-0812">Transmembrane</keyword>
<comment type="caution">
    <text evidence="2">The sequence shown here is derived from an EMBL/GenBank/DDBJ whole genome shotgun (WGS) entry which is preliminary data.</text>
</comment>
<keyword evidence="1" id="KW-0472">Membrane</keyword>
<protein>
    <recommendedName>
        <fullName evidence="4">ABC transporter permease</fullName>
    </recommendedName>
</protein>
<evidence type="ECO:0008006" key="4">
    <source>
        <dbReference type="Google" id="ProtNLM"/>
    </source>
</evidence>
<feature type="transmembrane region" description="Helical" evidence="1">
    <location>
        <begin position="244"/>
        <end position="272"/>
    </location>
</feature>
<proteinExistence type="predicted"/>
<feature type="transmembrane region" description="Helical" evidence="1">
    <location>
        <begin position="367"/>
        <end position="389"/>
    </location>
</feature>
<name>A0ABT2M199_9FIRM</name>
<evidence type="ECO:0000313" key="2">
    <source>
        <dbReference type="EMBL" id="MCT7398432.1"/>
    </source>
</evidence>